<dbReference type="GO" id="GO:0016811">
    <property type="term" value="F:hydrolase activity, acting on carbon-nitrogen (but not peptide) bonds, in linear amides"/>
    <property type="evidence" value="ECO:0007669"/>
    <property type="project" value="InterPro"/>
</dbReference>
<organism evidence="9">
    <name type="scientific">Paenibacillus sp. BIHB 4019</name>
    <dbReference type="NCBI Taxonomy" id="1870819"/>
    <lineage>
        <taxon>Bacteria</taxon>
        <taxon>Bacillati</taxon>
        <taxon>Bacillota</taxon>
        <taxon>Bacilli</taxon>
        <taxon>Bacillales</taxon>
        <taxon>Paenibacillaceae</taxon>
        <taxon>Paenibacillus</taxon>
    </lineage>
</organism>
<dbReference type="InterPro" id="IPR010175">
    <property type="entry name" value="LysK"/>
</dbReference>
<keyword evidence="9" id="KW-0418">Kinase</keyword>
<name>A0A1B2DQ72_9BACL</name>
<dbReference type="Pfam" id="PF01546">
    <property type="entry name" value="Peptidase_M20"/>
    <property type="match status" value="1"/>
</dbReference>
<reference evidence="9" key="1">
    <citation type="submission" date="2016-08" db="EMBL/GenBank/DDBJ databases">
        <title>Complete Genome Seqeunce of Paenibacillus sp. BIHB 4019 from tea rhizoplane.</title>
        <authorList>
            <person name="Thakur R."/>
            <person name="Swarnkar M.K."/>
            <person name="Gulati A."/>
        </authorList>
    </citation>
    <scope>NUCLEOTIDE SEQUENCE [LARGE SCALE GENOMIC DNA]</scope>
    <source>
        <strain evidence="9">BIHB4019</strain>
    </source>
</reference>
<keyword evidence="7" id="KW-0170">Cobalt</keyword>
<dbReference type="Gene3D" id="3.40.1160.10">
    <property type="entry name" value="Acetylglutamate kinase-like"/>
    <property type="match status" value="1"/>
</dbReference>
<dbReference type="NCBIfam" id="TIGR01902">
    <property type="entry name" value="dapE-lys-deAc"/>
    <property type="match status" value="1"/>
</dbReference>
<accession>A0A1B2DQ72</accession>
<dbReference type="InterPro" id="IPR001261">
    <property type="entry name" value="ArgE/DapE_CS"/>
</dbReference>
<dbReference type="InterPro" id="IPR001048">
    <property type="entry name" value="Asp/Glu/Uridylate_kinase"/>
</dbReference>
<protein>
    <submittedName>
        <fullName evidence="9">Acetylglutamate kinase</fullName>
    </submittedName>
</protein>
<dbReference type="SUPFAM" id="SSF53633">
    <property type="entry name" value="Carbamate kinase-like"/>
    <property type="match status" value="1"/>
</dbReference>
<dbReference type="Gene3D" id="3.40.630.10">
    <property type="entry name" value="Zn peptidases"/>
    <property type="match status" value="2"/>
</dbReference>
<evidence type="ECO:0000259" key="8">
    <source>
        <dbReference type="Pfam" id="PF00696"/>
    </source>
</evidence>
<sequence length="631" mass="68638">MSSQSLYVIKLGSSTIMHHPEVFAELNDLVQKGKKVLLVAGGAEGIRQKYEQLNRSIPVLALANGDEARYCSPSEMPLIRAAYQEFILAKVHEQLKNYQLKAFAQIGGDNEVVFGQKSKPVKAVKDGKTVIVRDSLFGSFTGCNVEFLQGALQVFDVVCLTPPIYDRELSEYINIDADMLAAHLATELAAEHLRFVTSTAGLLENVDEPASTISDVYLGDEIHSIKGRMKQKVRAANHAISKGICDVSITGPHSLNRPDTGKTWFWNMQRDASGTDLLRKAIRIPSESGDESELAGYLLNAVQLPGVAGFVDEAGNVVFRKGNGPNQLLLLGHLDTVPYNWPVACDEERIAGRGTVDAKGSLLSFIQMLYDAKVPEDGSLLVIGAVEEEVSSSKGAFYVRDHYRADAVIIGEPSGEDSLTLGYYGLYKLSIAISKPQEHSAGKDSISVLDQLYTIVADIRQQVGGVDPNHLSSLIDIKHSNHNGILSSVGILNFRISPDAGKEYAKQIQLEYGDGVSVTVLRATPGFANPRNSPLVKAFVRSFASKGKAIHYIKKRGTSDMNTLATTWEGVPMVAYGPGDASLDHTNEEYLQLSEVHGARAILQGAIEEWYRLRSEEGSYGYAGTVGKSFS</sequence>
<keyword evidence="3" id="KW-0479">Metal-binding</keyword>
<dbReference type="GO" id="GO:0008270">
    <property type="term" value="F:zinc ion binding"/>
    <property type="evidence" value="ECO:0007669"/>
    <property type="project" value="InterPro"/>
</dbReference>
<keyword evidence="6" id="KW-0457">Lysine biosynthesis</keyword>
<dbReference type="SUPFAM" id="SSF53187">
    <property type="entry name" value="Zn-dependent exopeptidases"/>
    <property type="match status" value="1"/>
</dbReference>
<dbReference type="GO" id="GO:0009085">
    <property type="term" value="P:lysine biosynthetic process"/>
    <property type="evidence" value="ECO:0007669"/>
    <property type="project" value="UniProtKB-KW"/>
</dbReference>
<feature type="domain" description="Aspartate/glutamate/uridylate kinase" evidence="8">
    <location>
        <begin position="7"/>
        <end position="250"/>
    </location>
</feature>
<dbReference type="EMBL" id="CP016808">
    <property type="protein sequence ID" value="ANY69850.1"/>
    <property type="molecule type" value="Genomic_DNA"/>
</dbReference>
<evidence type="ECO:0000256" key="1">
    <source>
        <dbReference type="ARBA" id="ARBA00022490"/>
    </source>
</evidence>
<proteinExistence type="predicted"/>
<dbReference type="GO" id="GO:0050897">
    <property type="term" value="F:cobalt ion binding"/>
    <property type="evidence" value="ECO:0007669"/>
    <property type="project" value="InterPro"/>
</dbReference>
<evidence type="ECO:0000256" key="3">
    <source>
        <dbReference type="ARBA" id="ARBA00022723"/>
    </source>
</evidence>
<dbReference type="PANTHER" id="PTHR43808">
    <property type="entry name" value="ACETYLORNITHINE DEACETYLASE"/>
    <property type="match status" value="1"/>
</dbReference>
<dbReference type="Pfam" id="PF00696">
    <property type="entry name" value="AA_kinase"/>
    <property type="match status" value="1"/>
</dbReference>
<dbReference type="InterPro" id="IPR002933">
    <property type="entry name" value="Peptidase_M20"/>
</dbReference>
<keyword evidence="4" id="KW-0378">Hydrolase</keyword>
<evidence type="ECO:0000256" key="7">
    <source>
        <dbReference type="ARBA" id="ARBA00023285"/>
    </source>
</evidence>
<dbReference type="PROSITE" id="PS00758">
    <property type="entry name" value="ARGE_DAPE_CPG2_1"/>
    <property type="match status" value="1"/>
</dbReference>
<keyword evidence="5" id="KW-0862">Zinc</keyword>
<evidence type="ECO:0000256" key="2">
    <source>
        <dbReference type="ARBA" id="ARBA00022605"/>
    </source>
</evidence>
<dbReference type="RefSeq" id="WP_099520820.1">
    <property type="nucleotide sequence ID" value="NZ_CP016808.1"/>
</dbReference>
<keyword evidence="2" id="KW-0028">Amino-acid biosynthesis</keyword>
<evidence type="ECO:0000256" key="5">
    <source>
        <dbReference type="ARBA" id="ARBA00022833"/>
    </source>
</evidence>
<dbReference type="InterPro" id="IPR050072">
    <property type="entry name" value="Peptidase_M20A"/>
</dbReference>
<gene>
    <name evidence="9" type="ORF">BBD42_27630</name>
</gene>
<dbReference type="PANTHER" id="PTHR43808:SF28">
    <property type="entry name" value="[LYSW]-LYSINE_[LYSW]-ORNITHINE HYDROLASE"/>
    <property type="match status" value="1"/>
</dbReference>
<evidence type="ECO:0000313" key="9">
    <source>
        <dbReference type="EMBL" id="ANY69850.1"/>
    </source>
</evidence>
<keyword evidence="9" id="KW-0808">Transferase</keyword>
<keyword evidence="1" id="KW-0963">Cytoplasm</keyword>
<evidence type="ECO:0000256" key="4">
    <source>
        <dbReference type="ARBA" id="ARBA00022801"/>
    </source>
</evidence>
<dbReference type="AlphaFoldDB" id="A0A1B2DQ72"/>
<dbReference type="InterPro" id="IPR036393">
    <property type="entry name" value="AceGlu_kinase-like_sf"/>
</dbReference>
<dbReference type="GO" id="GO:0016301">
    <property type="term" value="F:kinase activity"/>
    <property type="evidence" value="ECO:0007669"/>
    <property type="project" value="UniProtKB-KW"/>
</dbReference>
<evidence type="ECO:0000256" key="6">
    <source>
        <dbReference type="ARBA" id="ARBA00023154"/>
    </source>
</evidence>